<accession>A0A897NI74</accession>
<dbReference type="Proteomes" id="UP000663305">
    <property type="component" value="Chromosome"/>
</dbReference>
<dbReference type="AlphaFoldDB" id="A0A897NI74"/>
<evidence type="ECO:0000313" key="1">
    <source>
        <dbReference type="EMBL" id="QSG12452.1"/>
    </source>
</evidence>
<gene>
    <name evidence="1" type="ORF">HSBGL_2043</name>
</gene>
<evidence type="ECO:0000313" key="2">
    <source>
        <dbReference type="Proteomes" id="UP000663305"/>
    </source>
</evidence>
<proteinExistence type="predicted"/>
<reference evidence="1" key="1">
    <citation type="submission" date="2020-11" db="EMBL/GenBank/DDBJ databases">
        <title>Carbohydrate-dependent, anaerobic sulfur respiration: A novel catabolism in halophilic archaea.</title>
        <authorList>
            <person name="Sorokin D.Y."/>
            <person name="Messina E."/>
            <person name="Smedile F."/>
            <person name="La Cono V."/>
            <person name="Hallsworth J.E."/>
            <person name="Yakimov M.M."/>
        </authorList>
    </citation>
    <scope>NUCLEOTIDE SEQUENCE</scope>
    <source>
        <strain evidence="1">HSR-Bgl</strain>
    </source>
</reference>
<name>A0A897NI74_9EURY</name>
<protein>
    <submittedName>
        <fullName evidence="1">Uncharacterized protein</fullName>
    </submittedName>
</protein>
<sequence>MGILDEKHDIVELITTVKPVQKPLRRLFRRCRKQTGVVDFVRLEIDSALQPVFLTVQAHHRLVNGELIRSDRRNRLQIDLVNLLIDRHVAPLYSQPQMTGDTYLDHSPRSPSALHKRQMYNALH</sequence>
<dbReference type="EMBL" id="CP064789">
    <property type="protein sequence ID" value="QSG12452.1"/>
    <property type="molecule type" value="Genomic_DNA"/>
</dbReference>
<organism evidence="1 2">
    <name type="scientific">Halapricum desulfuricans</name>
    <dbReference type="NCBI Taxonomy" id="2841257"/>
    <lineage>
        <taxon>Archaea</taxon>
        <taxon>Methanobacteriati</taxon>
        <taxon>Methanobacteriota</taxon>
        <taxon>Stenosarchaea group</taxon>
        <taxon>Halobacteria</taxon>
        <taxon>Halobacteriales</taxon>
        <taxon>Haloarculaceae</taxon>
        <taxon>Halapricum</taxon>
    </lineage>
</organism>